<dbReference type="SUPFAM" id="SSF63380">
    <property type="entry name" value="Riboflavin synthase domain-like"/>
    <property type="match status" value="1"/>
</dbReference>
<keyword evidence="10" id="KW-0408">Iron</keyword>
<keyword evidence="7" id="KW-0274">FAD</keyword>
<evidence type="ECO:0000256" key="1">
    <source>
        <dbReference type="ARBA" id="ARBA00001974"/>
    </source>
</evidence>
<dbReference type="EMBL" id="CP024899">
    <property type="protein sequence ID" value="ATX65391.1"/>
    <property type="molecule type" value="Genomic_DNA"/>
</dbReference>
<keyword evidence="8 14" id="KW-1133">Transmembrane helix</keyword>
<dbReference type="Pfam" id="PF01794">
    <property type="entry name" value="Ferric_reduct"/>
    <property type="match status" value="1"/>
</dbReference>
<feature type="transmembrane region" description="Helical" evidence="14">
    <location>
        <begin position="141"/>
        <end position="158"/>
    </location>
</feature>
<evidence type="ECO:0000313" key="16">
    <source>
        <dbReference type="EMBL" id="ATX65391.1"/>
    </source>
</evidence>
<dbReference type="InterPro" id="IPR013112">
    <property type="entry name" value="FAD-bd_8"/>
</dbReference>
<dbReference type="AlphaFoldDB" id="A0A2K8K7F5"/>
<accession>A0A2K8K7F5</accession>
<keyword evidence="11" id="KW-0411">Iron-sulfur</keyword>
<evidence type="ECO:0000313" key="17">
    <source>
        <dbReference type="Proteomes" id="UP000228948"/>
    </source>
</evidence>
<dbReference type="PROSITE" id="PS51384">
    <property type="entry name" value="FAD_FR"/>
    <property type="match status" value="1"/>
</dbReference>
<feature type="domain" description="FAD-binding FR-type" evidence="15">
    <location>
        <begin position="225"/>
        <end position="326"/>
    </location>
</feature>
<organism evidence="16 17">
    <name type="scientific">Roseinatronobacter bogoriensis subsp. barguzinensis</name>
    <dbReference type="NCBI Taxonomy" id="441209"/>
    <lineage>
        <taxon>Bacteria</taxon>
        <taxon>Pseudomonadati</taxon>
        <taxon>Pseudomonadota</taxon>
        <taxon>Alphaproteobacteria</taxon>
        <taxon>Rhodobacterales</taxon>
        <taxon>Paracoccaceae</taxon>
        <taxon>Roseinatronobacter</taxon>
    </lineage>
</organism>
<feature type="transmembrane region" description="Helical" evidence="14">
    <location>
        <begin position="25"/>
        <end position="46"/>
    </location>
</feature>
<dbReference type="PANTHER" id="PTHR47354:SF8">
    <property type="entry name" value="1,2-PHENYLACETYL-COA EPOXIDASE, SUBUNIT E"/>
    <property type="match status" value="1"/>
</dbReference>
<feature type="transmembrane region" description="Helical" evidence="14">
    <location>
        <begin position="102"/>
        <end position="121"/>
    </location>
</feature>
<comment type="subcellular location">
    <subcellularLocation>
        <location evidence="2">Membrane</location>
        <topology evidence="2">Multi-pass membrane protein</topology>
    </subcellularLocation>
</comment>
<name>A0A2K8K7F5_9RHOB</name>
<evidence type="ECO:0000259" key="15">
    <source>
        <dbReference type="PROSITE" id="PS51384"/>
    </source>
</evidence>
<dbReference type="GO" id="GO:0016020">
    <property type="term" value="C:membrane"/>
    <property type="evidence" value="ECO:0007669"/>
    <property type="project" value="UniProtKB-SubCell"/>
</dbReference>
<evidence type="ECO:0000256" key="3">
    <source>
        <dbReference type="ARBA" id="ARBA00022630"/>
    </source>
</evidence>
<comment type="cofactor">
    <cofactor evidence="1">
        <name>FAD</name>
        <dbReference type="ChEBI" id="CHEBI:57692"/>
    </cofactor>
</comment>
<proteinExistence type="predicted"/>
<dbReference type="PRINTS" id="PR00410">
    <property type="entry name" value="PHEHYDRXLASE"/>
</dbReference>
<sequence>MEPSSQTMTRKARAHQPAADRPTNVLTHATAVLLMGVAAVAAPFAILHFTGPTPSGGVIWDFSMGLGFGALGLAALQFALTGRLRWITHPFGADIVYLAHRYLSWGAVALMLAHFALLYVFHQPALGVLNPLEARWELTAGRVGLGCFLLLIITSEFRKRLHLRHEWWRALHLGLAVMGMLAATAHVLGVGNLTDTAAKRALWLGATFGFVAVLVYTHLYRPWMSARNPWRVVSNTEERGGVHTLELAPEGRALHRWKPGQFAWLKVERSPYSLIEHPFTISTAPEKGPNLSFSIKPLGDHSSELAQTPVGARAYIDGPYGAFSIDRMAKAPGMVMIAGGVGITPILSNLHALEARADRRPIILIYANSTWEEASFREELAAMKRKLNLTLVHVVENPPDNWDGESGRVSRETLIRHLPADTRNWPHLLCGPAPMVHALRRELDKLGVKPRHIDNEIFELV</sequence>
<evidence type="ECO:0000256" key="7">
    <source>
        <dbReference type="ARBA" id="ARBA00022827"/>
    </source>
</evidence>
<dbReference type="Proteomes" id="UP000228948">
    <property type="component" value="Chromosome"/>
</dbReference>
<dbReference type="Gene3D" id="3.40.50.80">
    <property type="entry name" value="Nucleotide-binding domain of ferredoxin-NADP reductase (FNR) module"/>
    <property type="match status" value="1"/>
</dbReference>
<dbReference type="InterPro" id="IPR013130">
    <property type="entry name" value="Fe3_Rdtase_TM_dom"/>
</dbReference>
<dbReference type="OrthoDB" id="9792185at2"/>
<evidence type="ECO:0000256" key="14">
    <source>
        <dbReference type="SAM" id="Phobius"/>
    </source>
</evidence>
<dbReference type="SUPFAM" id="SSF52343">
    <property type="entry name" value="Ferredoxin reductase-like, C-terminal NADP-linked domain"/>
    <property type="match status" value="1"/>
</dbReference>
<keyword evidence="5" id="KW-0001">2Fe-2S</keyword>
<dbReference type="GO" id="GO:0051537">
    <property type="term" value="F:2 iron, 2 sulfur cluster binding"/>
    <property type="evidence" value="ECO:0007669"/>
    <property type="project" value="UniProtKB-KW"/>
</dbReference>
<gene>
    <name evidence="16" type="ORF">BG454_05760</name>
</gene>
<evidence type="ECO:0000256" key="13">
    <source>
        <dbReference type="SAM" id="MobiDB-lite"/>
    </source>
</evidence>
<dbReference type="KEGG" id="rbg:BG454_05760"/>
<evidence type="ECO:0000256" key="8">
    <source>
        <dbReference type="ARBA" id="ARBA00022989"/>
    </source>
</evidence>
<feature type="region of interest" description="Disordered" evidence="13">
    <location>
        <begin position="1"/>
        <end position="20"/>
    </location>
</feature>
<evidence type="ECO:0000256" key="12">
    <source>
        <dbReference type="ARBA" id="ARBA00023136"/>
    </source>
</evidence>
<dbReference type="Pfam" id="PF00175">
    <property type="entry name" value="NAD_binding_1"/>
    <property type="match status" value="1"/>
</dbReference>
<evidence type="ECO:0000256" key="10">
    <source>
        <dbReference type="ARBA" id="ARBA00023004"/>
    </source>
</evidence>
<dbReference type="Pfam" id="PF08022">
    <property type="entry name" value="FAD_binding_8"/>
    <property type="match status" value="1"/>
</dbReference>
<reference evidence="16 17" key="1">
    <citation type="submission" date="2017-11" db="EMBL/GenBank/DDBJ databases">
        <title>Revised Sequence and Annotation of the Rhodobaca barguzinensis strain alga05 Genome.</title>
        <authorList>
            <person name="Kopejtka K."/>
            <person name="Tomasch J.M."/>
            <person name="Bunk B."/>
            <person name="Koblizek M."/>
        </authorList>
    </citation>
    <scope>NUCLEOTIDE SEQUENCE [LARGE SCALE GENOMIC DNA]</scope>
    <source>
        <strain evidence="17">alga05</strain>
    </source>
</reference>
<dbReference type="RefSeq" id="WP_084634558.1">
    <property type="nucleotide sequence ID" value="NZ_CP024899.1"/>
</dbReference>
<dbReference type="InterPro" id="IPR017938">
    <property type="entry name" value="Riboflavin_synthase-like_b-brl"/>
</dbReference>
<feature type="transmembrane region" description="Helical" evidence="14">
    <location>
        <begin position="58"/>
        <end position="81"/>
    </location>
</feature>
<dbReference type="PANTHER" id="PTHR47354">
    <property type="entry name" value="NADH OXIDOREDUCTASE HCR"/>
    <property type="match status" value="1"/>
</dbReference>
<dbReference type="InterPro" id="IPR039261">
    <property type="entry name" value="FNR_nucleotide-bd"/>
</dbReference>
<keyword evidence="4 14" id="KW-0812">Transmembrane</keyword>
<keyword evidence="12 14" id="KW-0472">Membrane</keyword>
<dbReference type="GO" id="GO:0050660">
    <property type="term" value="F:flavin adenine dinucleotide binding"/>
    <property type="evidence" value="ECO:0007669"/>
    <property type="project" value="TreeGrafter"/>
</dbReference>
<evidence type="ECO:0000256" key="4">
    <source>
        <dbReference type="ARBA" id="ARBA00022692"/>
    </source>
</evidence>
<keyword evidence="3" id="KW-0285">Flavoprotein</keyword>
<dbReference type="InterPro" id="IPR017927">
    <property type="entry name" value="FAD-bd_FR_type"/>
</dbReference>
<dbReference type="GO" id="GO:0046872">
    <property type="term" value="F:metal ion binding"/>
    <property type="evidence" value="ECO:0007669"/>
    <property type="project" value="UniProtKB-KW"/>
</dbReference>
<keyword evidence="6" id="KW-0479">Metal-binding</keyword>
<evidence type="ECO:0000256" key="6">
    <source>
        <dbReference type="ARBA" id="ARBA00022723"/>
    </source>
</evidence>
<dbReference type="STRING" id="441209.GCA_001870665_00068"/>
<dbReference type="InterPro" id="IPR001433">
    <property type="entry name" value="OxRdtase_FAD/NAD-bd"/>
</dbReference>
<keyword evidence="9" id="KW-0560">Oxidoreductase</keyword>
<protein>
    <submittedName>
        <fullName evidence="16">Oxidoreductase</fullName>
    </submittedName>
</protein>
<dbReference type="GO" id="GO:0016491">
    <property type="term" value="F:oxidoreductase activity"/>
    <property type="evidence" value="ECO:0007669"/>
    <property type="project" value="UniProtKB-KW"/>
</dbReference>
<dbReference type="CDD" id="cd06198">
    <property type="entry name" value="FNR_like_3"/>
    <property type="match status" value="1"/>
</dbReference>
<evidence type="ECO:0000256" key="5">
    <source>
        <dbReference type="ARBA" id="ARBA00022714"/>
    </source>
</evidence>
<evidence type="ECO:0000256" key="11">
    <source>
        <dbReference type="ARBA" id="ARBA00023014"/>
    </source>
</evidence>
<dbReference type="InterPro" id="IPR050415">
    <property type="entry name" value="MRET"/>
</dbReference>
<keyword evidence="17" id="KW-1185">Reference proteome</keyword>
<dbReference type="Gene3D" id="2.40.30.10">
    <property type="entry name" value="Translation factors"/>
    <property type="match status" value="1"/>
</dbReference>
<feature type="transmembrane region" description="Helical" evidence="14">
    <location>
        <begin position="201"/>
        <end position="220"/>
    </location>
</feature>
<evidence type="ECO:0000256" key="9">
    <source>
        <dbReference type="ARBA" id="ARBA00023002"/>
    </source>
</evidence>
<evidence type="ECO:0000256" key="2">
    <source>
        <dbReference type="ARBA" id="ARBA00004141"/>
    </source>
</evidence>
<feature type="transmembrane region" description="Helical" evidence="14">
    <location>
        <begin position="170"/>
        <end position="189"/>
    </location>
</feature>